<accession>A0A2T3L7Z5</accession>
<gene>
    <name evidence="1" type="ORF">C9J47_13580</name>
</gene>
<comment type="caution">
    <text evidence="1">The sequence shown here is derived from an EMBL/GenBank/DDBJ whole genome shotgun (WGS) entry which is preliminary data.</text>
</comment>
<protein>
    <submittedName>
        <fullName evidence="1">Uncharacterized protein</fullName>
    </submittedName>
</protein>
<name>A0A2T3L7Z5_9GAMM</name>
<evidence type="ECO:0000313" key="2">
    <source>
        <dbReference type="Proteomes" id="UP000241803"/>
    </source>
</evidence>
<reference evidence="1 2" key="1">
    <citation type="submission" date="2018-03" db="EMBL/GenBank/DDBJ databases">
        <title>Whole genome sequencing of Histamine producing bacteria.</title>
        <authorList>
            <person name="Butler K."/>
        </authorList>
    </citation>
    <scope>NUCLEOTIDE SEQUENCE [LARGE SCALE GENOMIC DNA]</scope>
    <source>
        <strain evidence="1 2">ATCC 19614</strain>
    </source>
</reference>
<organism evidence="1 2">
    <name type="scientific">Photobacterium indicum</name>
    <dbReference type="NCBI Taxonomy" id="81447"/>
    <lineage>
        <taxon>Bacteria</taxon>
        <taxon>Pseudomonadati</taxon>
        <taxon>Pseudomonadota</taxon>
        <taxon>Gammaproteobacteria</taxon>
        <taxon>Vibrionales</taxon>
        <taxon>Vibrionaceae</taxon>
        <taxon>Photobacterium</taxon>
    </lineage>
</organism>
<keyword evidence="2" id="KW-1185">Reference proteome</keyword>
<dbReference type="EMBL" id="PYOC01000004">
    <property type="protein sequence ID" value="PSV46813.1"/>
    <property type="molecule type" value="Genomic_DNA"/>
</dbReference>
<dbReference type="AlphaFoldDB" id="A0A2T3L7Z5"/>
<sequence>MSVIVLKKVIKRKIRDNKLFFHKNLPRSIKLNYLAKVLFNDGFTEFSHQRLPHGKVSPLSLDIQYKLYMVSEKNIKALFIDNKEFIIDKINRFSIALIIDFIKTIHVTIGFSKNDLDLLLCKSKKKKKSLITAYIILFELDNEIEKEKNNDNKYINRLKDVFFEVNFNIENTIDKDKNISINEFWITCEFDRFISEYSKIENPNLRENLQYYFVTENHHKVINIYNNLLRNKEYKSIQLNHTFFFYSYMSICPERIADFFNEISVLNMIKYEIFSGYILNSINDAEECRRRYVYGLQSYLDIESGLNYPTKDELARKKVLIISESGVGDEVRWAKLYSRVNNTNITITCEPRLYELLKNSFSNINFLSVKRCFRGDGSLLRDFHRKNLPMPISQIKNDFDHVITTGSLINVLGEDSIKASNEAYIKPISEELNNMNEIRIGIIWSSGLKEPFRQLRYLLSLEDIIDFKNIYSDRNVKFIALQSPISENDKQLCEDNGIIIPYDVDLYNDFVSTATLLKTLNCVVGMSSFITEFAASLGIRFFHMANSPEVYYMRSSGLKSEECKDVLSNNTLLVIPDDGFKNKTSKDINFACFRKLKTMVDNMIEVEYDKL</sequence>
<proteinExistence type="predicted"/>
<dbReference type="Proteomes" id="UP000241803">
    <property type="component" value="Unassembled WGS sequence"/>
</dbReference>
<evidence type="ECO:0000313" key="1">
    <source>
        <dbReference type="EMBL" id="PSV46813.1"/>
    </source>
</evidence>